<gene>
    <name evidence="2" type="ORF">Pfl04_47090</name>
</gene>
<proteinExistence type="predicted"/>
<feature type="transmembrane region" description="Helical" evidence="1">
    <location>
        <begin position="21"/>
        <end position="46"/>
    </location>
</feature>
<feature type="transmembrane region" description="Helical" evidence="1">
    <location>
        <begin position="52"/>
        <end position="71"/>
    </location>
</feature>
<protein>
    <submittedName>
        <fullName evidence="2">Uncharacterized protein</fullName>
    </submittedName>
</protein>
<keyword evidence="1" id="KW-0812">Transmembrane</keyword>
<evidence type="ECO:0000313" key="2">
    <source>
        <dbReference type="EMBL" id="GIG76305.1"/>
    </source>
</evidence>
<sequence length="109" mass="11238">MRTTTGLFPGGPPRPIFREPFPVRGGAVALGMVGGGLWMMLFGLLASTAGGYAWITIIAGVVAWLVALALVRTGDRGAAVGIAMSAAVGLSIAMIVVAVRWVGGDWILW</sequence>
<reference evidence="2" key="1">
    <citation type="submission" date="2021-01" db="EMBL/GenBank/DDBJ databases">
        <title>Whole genome shotgun sequence of Planosporangium flavigriseum NBRC 105377.</title>
        <authorList>
            <person name="Komaki H."/>
            <person name="Tamura T."/>
        </authorList>
    </citation>
    <scope>NUCLEOTIDE SEQUENCE</scope>
    <source>
        <strain evidence="2">NBRC 105377</strain>
    </source>
</reference>
<keyword evidence="1" id="KW-0472">Membrane</keyword>
<comment type="caution">
    <text evidence="2">The sequence shown here is derived from an EMBL/GenBank/DDBJ whole genome shotgun (WGS) entry which is preliminary data.</text>
</comment>
<dbReference type="EMBL" id="BONU01000050">
    <property type="protein sequence ID" value="GIG76305.1"/>
    <property type="molecule type" value="Genomic_DNA"/>
</dbReference>
<dbReference type="Proteomes" id="UP000653674">
    <property type="component" value="Unassembled WGS sequence"/>
</dbReference>
<evidence type="ECO:0000313" key="3">
    <source>
        <dbReference type="Proteomes" id="UP000653674"/>
    </source>
</evidence>
<feature type="transmembrane region" description="Helical" evidence="1">
    <location>
        <begin position="78"/>
        <end position="103"/>
    </location>
</feature>
<keyword evidence="3" id="KW-1185">Reference proteome</keyword>
<evidence type="ECO:0000256" key="1">
    <source>
        <dbReference type="SAM" id="Phobius"/>
    </source>
</evidence>
<name>A0A8J3M3P4_9ACTN</name>
<organism evidence="2 3">
    <name type="scientific">Planosporangium flavigriseum</name>
    <dbReference type="NCBI Taxonomy" id="373681"/>
    <lineage>
        <taxon>Bacteria</taxon>
        <taxon>Bacillati</taxon>
        <taxon>Actinomycetota</taxon>
        <taxon>Actinomycetes</taxon>
        <taxon>Micromonosporales</taxon>
        <taxon>Micromonosporaceae</taxon>
        <taxon>Planosporangium</taxon>
    </lineage>
</organism>
<dbReference type="AlphaFoldDB" id="A0A8J3M3P4"/>
<accession>A0A8J3M3P4</accession>
<keyword evidence="1" id="KW-1133">Transmembrane helix</keyword>